<dbReference type="Pfam" id="PF01937">
    <property type="entry name" value="ARMT1-like_dom"/>
    <property type="match status" value="1"/>
</dbReference>
<feature type="domain" description="Damage-control phosphatase ARMT1-like metal-binding" evidence="1">
    <location>
        <begin position="4"/>
        <end position="272"/>
    </location>
</feature>
<dbReference type="Gene3D" id="1.10.285.20">
    <property type="entry name" value="Uncharacterised protein PF01937, DUF89, domain 2"/>
    <property type="match status" value="1"/>
</dbReference>
<dbReference type="AlphaFoldDB" id="A0A3B0V9M2"/>
<gene>
    <name evidence="2" type="ORF">MNBD_DELTA04-697</name>
</gene>
<organism evidence="2">
    <name type="scientific">hydrothermal vent metagenome</name>
    <dbReference type="NCBI Taxonomy" id="652676"/>
    <lineage>
        <taxon>unclassified sequences</taxon>
        <taxon>metagenomes</taxon>
        <taxon>ecological metagenomes</taxon>
    </lineage>
</organism>
<dbReference type="PIRSF" id="PIRSF006593">
    <property type="entry name" value="UCP006593"/>
    <property type="match status" value="1"/>
</dbReference>
<dbReference type="Gene3D" id="3.40.50.10880">
    <property type="entry name" value="Uncharacterised protein PF01937, DUF89, domain 3"/>
    <property type="match status" value="1"/>
</dbReference>
<proteinExistence type="predicted"/>
<dbReference type="SUPFAM" id="SSF111321">
    <property type="entry name" value="AF1104-like"/>
    <property type="match status" value="1"/>
</dbReference>
<name>A0A3B0V9M2_9ZZZZ</name>
<evidence type="ECO:0000313" key="2">
    <source>
        <dbReference type="EMBL" id="VAW34867.1"/>
    </source>
</evidence>
<dbReference type="InterPro" id="IPR002791">
    <property type="entry name" value="ARMT1-like_metal-bd"/>
</dbReference>
<dbReference type="InterPro" id="IPR014444">
    <property type="entry name" value="PH1575-like"/>
</dbReference>
<dbReference type="InterPro" id="IPR036075">
    <property type="entry name" value="ARMT-1-like_metal-bd_sf"/>
</dbReference>
<reference evidence="2" key="1">
    <citation type="submission" date="2018-06" db="EMBL/GenBank/DDBJ databases">
        <authorList>
            <person name="Zhirakovskaya E."/>
        </authorList>
    </citation>
    <scope>NUCLEOTIDE SEQUENCE</scope>
</reference>
<sequence length="302" mass="32778">MRTSLECLVCFMRQALVAARLSSQDPEVQRRVMDEVGRLLAALDLDRSAPENAVGVYRLIADITGVRDPYAELRKTSNEFALGLRDAVRQQVESAADPLYTALRFAVAGNIIDYGAGHGFDAAATMAGCLEQKPLIDDFVALERDLERGPDILYLADNSGEIVFDGLLIEQLQARGCKVTLAVRGDIILNDVTLRDVKECGLDRLCPVITNGTGCPGTPLDSCSPEFRKRFAGADLIMSKGQGNFETLSEVAAPIYFLLTVKCSLVARCIAETKGLAPELVTGDGEIVLMKQVQGRDYCIIT</sequence>
<dbReference type="EMBL" id="UOEY01000010">
    <property type="protein sequence ID" value="VAW34867.1"/>
    <property type="molecule type" value="Genomic_DNA"/>
</dbReference>
<evidence type="ECO:0000259" key="1">
    <source>
        <dbReference type="Pfam" id="PF01937"/>
    </source>
</evidence>
<protein>
    <submittedName>
        <fullName evidence="2">DUF89 protein CxxC subfamily</fullName>
    </submittedName>
</protein>
<accession>A0A3B0V9M2</accession>